<evidence type="ECO:0000256" key="5">
    <source>
        <dbReference type="ARBA" id="ARBA00022840"/>
    </source>
</evidence>
<dbReference type="Pfam" id="PF24810">
    <property type="entry name" value="RBD_LARS1"/>
    <property type="match status" value="1"/>
</dbReference>
<keyword evidence="4 9" id="KW-0547">Nucleotide-binding</keyword>
<dbReference type="EC" id="6.1.1.4" evidence="2"/>
<evidence type="ECO:0000259" key="13">
    <source>
        <dbReference type="Pfam" id="PF24810"/>
    </source>
</evidence>
<keyword evidence="3 9" id="KW-0436">Ligase</keyword>
<dbReference type="InterPro" id="IPR002300">
    <property type="entry name" value="aa-tRNA-synth_Ia"/>
</dbReference>
<evidence type="ECO:0000313" key="15">
    <source>
        <dbReference type="Proteomes" id="UP000515908"/>
    </source>
</evidence>
<dbReference type="InterPro" id="IPR009008">
    <property type="entry name" value="Val/Leu/Ile-tRNA-synth_edit"/>
</dbReference>
<feature type="domain" description="Methionyl/Valyl/Leucyl/Isoleucyl-tRNA synthetase anticodon-binding" evidence="12">
    <location>
        <begin position="810"/>
        <end position="930"/>
    </location>
</feature>
<evidence type="ECO:0000256" key="4">
    <source>
        <dbReference type="ARBA" id="ARBA00022741"/>
    </source>
</evidence>
<evidence type="ECO:0000256" key="3">
    <source>
        <dbReference type="ARBA" id="ARBA00022598"/>
    </source>
</evidence>
<dbReference type="Proteomes" id="UP000515908">
    <property type="component" value="Chromosome 14"/>
</dbReference>
<dbReference type="GO" id="GO:0006429">
    <property type="term" value="P:leucyl-tRNA aminoacylation"/>
    <property type="evidence" value="ECO:0007669"/>
    <property type="project" value="InterPro"/>
</dbReference>
<feature type="region of interest" description="Disordered" evidence="10">
    <location>
        <begin position="121"/>
        <end position="145"/>
    </location>
</feature>
<keyword evidence="6 9" id="KW-0648">Protein biosynthesis</keyword>
<dbReference type="FunFam" id="3.90.740.10:FF:000001">
    <property type="entry name" value="Leucine--tRNA ligase, cytoplasmic"/>
    <property type="match status" value="1"/>
</dbReference>
<sequence>MSTARRDILVSIEKEAQAQWETSKLYELDAPKPGEPRPPKFLATFPFPYMNGRLHLGHGFSLTKAEFAVRYQRMKGKRALWPFGFHVTGMPIAACAQKIRKEIEQYGNPPQFPEEFLEEKAKGETAKKSEDVTKHKSKRGKAGPAKPQWMIMQSMGIPDSEIPKFQDPQYWLNFFPPLAIEDLKSFGCHIDFRRSFMTTEANPFFDRFVQWQFRKLRADNLLNFGKRYSIYSPWDGQPCADHDRASGEGALPQEYTVVKLVVQEPLKQAAFEPFKDIIGTRAIVLPGATLRPETVIGQTNCWVSPNFNYSAYAVRNKAGEEDIYIMTTRAARNMAYQDFYINGKTGEDPKPLFEVHGKNLIGLPLTAPFSPYACIYTLPMQTINETKGTGVVMSVPTDSPDDYINYSQLINKPDYRKKLEIKDEWIVPFDLVPIIDIPELGNLCAKYMCEQLKINGPNATDLLEEAKEKCYQKGFYEGVMIAGPFKGKRVAEAKGLSQELMFEKDYAIRYNEPIRQVTSRSGDECVVALCDQWYLEYGKEDWKKLVVDHVNNTLNVFSPSVRNAFTEVLNWLADWPCSRTFGLGTYLPCDASHTMLIDSLSDSTIYMAYYTIARFVHTGADGSFSLRGKEDNPYGLKSEMFTDEVFNYIYHGEGDAAKVAASVNMPLESLETMRNEFTYWYPVDVRCSGKDLIQNHLTMFLYNHAAIWRSDASMWPRSIYCNGHIQVDNEKMAKSKGNFISMKEAMEVYGADATRLACADAGDNLDDANFVREVAAGFILKLTTIIEQAKENLQSADLRTGELNEFDLIFNNSINDLIVRTDKFYEKMQFRVALNAAFHELTNEFSQYKLNCDDLHTHKDVVARFYETLTLLLQPLAPHFAEHMWQKVLQREGSAVEQPFPVPTAPLDYSLVVSNRVMTDVVKEIRSQVTKNAKKKRVIESVVIYTATEYAQWQKNALELLQRIYKESNEQFPAGNDLTKMIMAEKPEWLTKDIIPDTMAFISFVRANAEKYGDQALSIQPIINDEEKLKSMSQNIAKLSGVPNVSVLPVSDETYKEHHAAKRKCRPGEPSIAFPA</sequence>
<dbReference type="InterPro" id="IPR009080">
    <property type="entry name" value="tRNAsynth_Ia_anticodon-bd"/>
</dbReference>
<dbReference type="Pfam" id="PF00133">
    <property type="entry name" value="tRNA-synt_1"/>
    <property type="match status" value="2"/>
</dbReference>
<feature type="domain" description="Leucine--tRNA ligase RagD-binding" evidence="13">
    <location>
        <begin position="947"/>
        <end position="1019"/>
    </location>
</feature>
<reference evidence="14 15" key="1">
    <citation type="submission" date="2020-08" db="EMBL/GenBank/DDBJ databases">
        <authorList>
            <person name="Newling K."/>
            <person name="Davey J."/>
            <person name="Forrester S."/>
        </authorList>
    </citation>
    <scope>NUCLEOTIDE SEQUENCE [LARGE SCALE GENOMIC DNA]</scope>
    <source>
        <strain evidence="15">Crithidia deanei Carvalho (ATCC PRA-265)</strain>
    </source>
</reference>
<accession>A0A7G2CL28</accession>
<evidence type="ECO:0000256" key="6">
    <source>
        <dbReference type="ARBA" id="ARBA00022917"/>
    </source>
</evidence>
<dbReference type="InterPro" id="IPR004493">
    <property type="entry name" value="Leu-tRNA-synth_Ia_arc/euk"/>
</dbReference>
<dbReference type="AlphaFoldDB" id="A0A7G2CL28"/>
<keyword evidence="5 9" id="KW-0067">ATP-binding</keyword>
<dbReference type="NCBIfam" id="TIGR00395">
    <property type="entry name" value="leuS_arch"/>
    <property type="match status" value="1"/>
</dbReference>
<feature type="compositionally biased region" description="Basic and acidic residues" evidence="10">
    <location>
        <begin position="121"/>
        <end position="134"/>
    </location>
</feature>
<comment type="similarity">
    <text evidence="1 9">Belongs to the class-I aminoacyl-tRNA synthetase family.</text>
</comment>
<dbReference type="InterPro" id="IPR001412">
    <property type="entry name" value="aa-tRNA-synth_I_CS"/>
</dbReference>
<dbReference type="InterPro" id="IPR013155">
    <property type="entry name" value="M/V/L/I-tRNA-synth_anticd-bd"/>
</dbReference>
<dbReference type="Gene3D" id="3.40.50.620">
    <property type="entry name" value="HUPs"/>
    <property type="match status" value="1"/>
</dbReference>
<dbReference type="GO" id="GO:0002161">
    <property type="term" value="F:aminoacyl-tRNA deacylase activity"/>
    <property type="evidence" value="ECO:0007669"/>
    <property type="project" value="InterPro"/>
</dbReference>
<evidence type="ECO:0000256" key="2">
    <source>
        <dbReference type="ARBA" id="ARBA00013164"/>
    </source>
</evidence>
<evidence type="ECO:0000313" key="14">
    <source>
        <dbReference type="EMBL" id="CAD2219624.1"/>
    </source>
</evidence>
<evidence type="ECO:0000256" key="8">
    <source>
        <dbReference type="ARBA" id="ARBA00030520"/>
    </source>
</evidence>
<dbReference type="SUPFAM" id="SSF50677">
    <property type="entry name" value="ValRS/IleRS/LeuRS editing domain"/>
    <property type="match status" value="1"/>
</dbReference>
<dbReference type="VEuPathDB" id="TriTrypDB:ADEAN_000713300"/>
<dbReference type="PANTHER" id="PTHR45794:SF1">
    <property type="entry name" value="LEUCINE--TRNA LIGASE, CYTOPLASMIC"/>
    <property type="match status" value="1"/>
</dbReference>
<organism evidence="14 15">
    <name type="scientific">Angomonas deanei</name>
    <dbReference type="NCBI Taxonomy" id="59799"/>
    <lineage>
        <taxon>Eukaryota</taxon>
        <taxon>Discoba</taxon>
        <taxon>Euglenozoa</taxon>
        <taxon>Kinetoplastea</taxon>
        <taxon>Metakinetoplastina</taxon>
        <taxon>Trypanosomatida</taxon>
        <taxon>Trypanosomatidae</taxon>
        <taxon>Strigomonadinae</taxon>
        <taxon>Angomonas</taxon>
    </lineage>
</organism>
<dbReference type="InterPro" id="IPR014729">
    <property type="entry name" value="Rossmann-like_a/b/a_fold"/>
</dbReference>
<protein>
    <recommendedName>
        <fullName evidence="2">leucine--tRNA ligase</fullName>
        <ecNumber evidence="2">6.1.1.4</ecNumber>
    </recommendedName>
    <alternativeName>
        <fullName evidence="8">Leucyl-tRNA synthetase</fullName>
    </alternativeName>
</protein>
<evidence type="ECO:0000256" key="7">
    <source>
        <dbReference type="ARBA" id="ARBA00023146"/>
    </source>
</evidence>
<dbReference type="PROSITE" id="PS00178">
    <property type="entry name" value="AA_TRNA_LIGASE_I"/>
    <property type="match status" value="1"/>
</dbReference>
<name>A0A7G2CL28_9TRYP</name>
<dbReference type="EMBL" id="LR877158">
    <property type="protein sequence ID" value="CAD2219624.1"/>
    <property type="molecule type" value="Genomic_DNA"/>
</dbReference>
<feature type="domain" description="Aminoacyl-tRNA synthetase class Ia" evidence="11">
    <location>
        <begin position="17"/>
        <end position="99"/>
    </location>
</feature>
<dbReference type="InterPro" id="IPR055416">
    <property type="entry name" value="RBD_LARS1"/>
</dbReference>
<dbReference type="Gene3D" id="3.90.740.10">
    <property type="entry name" value="Valyl/Leucyl/Isoleucyl-tRNA synthetase, editing domain"/>
    <property type="match status" value="1"/>
</dbReference>
<evidence type="ECO:0000259" key="11">
    <source>
        <dbReference type="Pfam" id="PF00133"/>
    </source>
</evidence>
<keyword evidence="15" id="KW-1185">Reference proteome</keyword>
<evidence type="ECO:0000256" key="1">
    <source>
        <dbReference type="ARBA" id="ARBA00005594"/>
    </source>
</evidence>
<evidence type="ECO:0000256" key="10">
    <source>
        <dbReference type="SAM" id="MobiDB-lite"/>
    </source>
</evidence>
<dbReference type="GO" id="GO:0005524">
    <property type="term" value="F:ATP binding"/>
    <property type="evidence" value="ECO:0007669"/>
    <property type="project" value="UniProtKB-KW"/>
</dbReference>
<dbReference type="GO" id="GO:0004823">
    <property type="term" value="F:leucine-tRNA ligase activity"/>
    <property type="evidence" value="ECO:0007669"/>
    <property type="project" value="UniProtKB-EC"/>
</dbReference>
<dbReference type="OrthoDB" id="10249672at2759"/>
<evidence type="ECO:0000256" key="9">
    <source>
        <dbReference type="RuleBase" id="RU363035"/>
    </source>
</evidence>
<dbReference type="SUPFAM" id="SSF47323">
    <property type="entry name" value="Anticodon-binding domain of a subclass of class I aminoacyl-tRNA synthetases"/>
    <property type="match status" value="1"/>
</dbReference>
<gene>
    <name evidence="14" type="ORF">ADEAN_000713300</name>
</gene>
<proteinExistence type="inferred from homology"/>
<evidence type="ECO:0000259" key="12">
    <source>
        <dbReference type="Pfam" id="PF08264"/>
    </source>
</evidence>
<dbReference type="PANTHER" id="PTHR45794">
    <property type="entry name" value="LEUCYL-TRNA SYNTHETASE"/>
    <property type="match status" value="1"/>
</dbReference>
<keyword evidence="7 9" id="KW-0030">Aminoacyl-tRNA synthetase</keyword>
<feature type="domain" description="Aminoacyl-tRNA synthetase class Ia" evidence="11">
    <location>
        <begin position="181"/>
        <end position="769"/>
    </location>
</feature>
<dbReference type="FunFam" id="1.10.730.10:FF:000075">
    <property type="entry name" value="Putative leucyl-tRNA synthetase"/>
    <property type="match status" value="1"/>
</dbReference>
<dbReference type="Gene3D" id="1.10.730.10">
    <property type="entry name" value="Isoleucyl-tRNA Synthetase, Domain 1"/>
    <property type="match status" value="1"/>
</dbReference>
<dbReference type="SUPFAM" id="SSF52374">
    <property type="entry name" value="Nucleotidylyl transferase"/>
    <property type="match status" value="1"/>
</dbReference>
<dbReference type="Pfam" id="PF08264">
    <property type="entry name" value="Anticodon_1"/>
    <property type="match status" value="1"/>
</dbReference>